<feature type="region of interest" description="Disordered" evidence="1">
    <location>
        <begin position="507"/>
        <end position="531"/>
    </location>
</feature>
<dbReference type="PANTHER" id="PTHR42754:SF1">
    <property type="entry name" value="LIPOPROTEIN"/>
    <property type="match status" value="1"/>
</dbReference>
<dbReference type="RefSeq" id="WP_378018544.1">
    <property type="nucleotide sequence ID" value="NZ_JBHSKT010000013.1"/>
</dbReference>
<dbReference type="InterPro" id="IPR013783">
    <property type="entry name" value="Ig-like_fold"/>
</dbReference>
<dbReference type="InterPro" id="IPR000601">
    <property type="entry name" value="PKD_dom"/>
</dbReference>
<evidence type="ECO:0000313" key="4">
    <source>
        <dbReference type="Proteomes" id="UP001596161"/>
    </source>
</evidence>
<proteinExistence type="predicted"/>
<organism evidence="3 4">
    <name type="scientific">Adhaeribacter terreus</name>
    <dbReference type="NCBI Taxonomy" id="529703"/>
    <lineage>
        <taxon>Bacteria</taxon>
        <taxon>Pseudomonadati</taxon>
        <taxon>Bacteroidota</taxon>
        <taxon>Cytophagia</taxon>
        <taxon>Cytophagales</taxon>
        <taxon>Hymenobacteraceae</taxon>
        <taxon>Adhaeribacter</taxon>
    </lineage>
</organism>
<dbReference type="CDD" id="cd00146">
    <property type="entry name" value="PKD"/>
    <property type="match status" value="1"/>
</dbReference>
<evidence type="ECO:0000313" key="3">
    <source>
        <dbReference type="EMBL" id="MFC5272185.1"/>
    </source>
</evidence>
<dbReference type="PROSITE" id="PS50093">
    <property type="entry name" value="PKD"/>
    <property type="match status" value="1"/>
</dbReference>
<dbReference type="PANTHER" id="PTHR42754">
    <property type="entry name" value="ENDOGLUCANASE"/>
    <property type="match status" value="1"/>
</dbReference>
<dbReference type="InterPro" id="IPR035986">
    <property type="entry name" value="PKD_dom_sf"/>
</dbReference>
<accession>A0ABW0EG47</accession>
<dbReference type="EMBL" id="JBHSKT010000013">
    <property type="protein sequence ID" value="MFC5272185.1"/>
    <property type="molecule type" value="Genomic_DNA"/>
</dbReference>
<name>A0ABW0EG47_9BACT</name>
<evidence type="ECO:0000256" key="1">
    <source>
        <dbReference type="SAM" id="MobiDB-lite"/>
    </source>
</evidence>
<dbReference type="SUPFAM" id="SSF49299">
    <property type="entry name" value="PKD domain"/>
    <property type="match status" value="1"/>
</dbReference>
<protein>
    <submittedName>
        <fullName evidence="3">Gliding motility-associated C-terminal domain-containing protein</fullName>
    </submittedName>
</protein>
<reference evidence="4" key="1">
    <citation type="journal article" date="2019" name="Int. J. Syst. Evol. Microbiol.">
        <title>The Global Catalogue of Microorganisms (GCM) 10K type strain sequencing project: providing services to taxonomists for standard genome sequencing and annotation.</title>
        <authorList>
            <consortium name="The Broad Institute Genomics Platform"/>
            <consortium name="The Broad Institute Genome Sequencing Center for Infectious Disease"/>
            <person name="Wu L."/>
            <person name="Ma J."/>
        </authorList>
    </citation>
    <scope>NUCLEOTIDE SEQUENCE [LARGE SCALE GENOMIC DNA]</scope>
    <source>
        <strain evidence="4">KACC 12602</strain>
    </source>
</reference>
<dbReference type="Pfam" id="PF13585">
    <property type="entry name" value="CHU_C"/>
    <property type="match status" value="1"/>
</dbReference>
<keyword evidence="4" id="KW-1185">Reference proteome</keyword>
<dbReference type="Gene3D" id="2.60.40.10">
    <property type="entry name" value="Immunoglobulins"/>
    <property type="match status" value="1"/>
</dbReference>
<sequence>MLKIPLTRFMKLYTSSFIQQQKLTKKLFAYVLFLFALLESTGHVLAQTLPTVLWDKTYGGTTRDEAINIKQTSDGSYIIGGNSWSDKNSVKSESGKGILDYWIIKTDQNGIKIWDKTFGSANNELLADIIETTDGGYLIGGTSAGSGPTNEDKSESSRGASDFWIIKLDTNGNKIWDKTYGGNHLDKLNSFQETADSGYILGGISNSPAGFDKSQSSKGLTDFWIIKIDSKGNKRWDSTFGGTQNDELKVIKQTPDGGYLAVGTSNSEVSGDKSSPTRGKVGEEDYWLVKLDANGNKLWDKTYGGDANEGIENLLLLPDGNFIIGGHSNSPVSGEKTNTPYQYHFPHYWLLKLDQNGNKIWDKSLEDFSVFSYRLISANDHGFLLGSTFNPIISKAQGKGEYDLRIFRLDSFGNKVWDKIIGSKKSDNCEGMIQTTDGTFVLLGNSLTGVSADKTHAGYGESDYWVVKLSAEPKISNLGPIRPNFENDCAGTYINFTSPFTSNADSVSWNFDDPPSGASNSSNENSPYHNFTGPGPYNITLTVYEKGIESIYTSLLIINEIPVVDLGKEQTFCAGSTLQLTNLAASQPGQTYSWSTGDTTATLNVTQPGTYTLKVGNGSCFTSASVTVKADFCSENFRIPNIITPNSDDKNDKFVIQGILPKQGNLKIYNRWGGLIYQNDAYDNNWPEEKITPGTYYYFLNLPEYGKTTKGWIEVSY</sequence>
<dbReference type="Proteomes" id="UP001596161">
    <property type="component" value="Unassembled WGS sequence"/>
</dbReference>
<evidence type="ECO:0000259" key="2">
    <source>
        <dbReference type="PROSITE" id="PS50093"/>
    </source>
</evidence>
<feature type="compositionally biased region" description="Polar residues" evidence="1">
    <location>
        <begin position="517"/>
        <end position="529"/>
    </location>
</feature>
<feature type="domain" description="PKD" evidence="2">
    <location>
        <begin position="494"/>
        <end position="543"/>
    </location>
</feature>
<gene>
    <name evidence="3" type="ORF">ACFPIB_16340</name>
</gene>
<comment type="caution">
    <text evidence="3">The sequence shown here is derived from an EMBL/GenBank/DDBJ whole genome shotgun (WGS) entry which is preliminary data.</text>
</comment>